<dbReference type="Pfam" id="PF03372">
    <property type="entry name" value="Exo_endo_phos"/>
    <property type="match status" value="1"/>
</dbReference>
<feature type="signal peptide" evidence="2">
    <location>
        <begin position="1"/>
        <end position="18"/>
    </location>
</feature>
<evidence type="ECO:0000256" key="1">
    <source>
        <dbReference type="SAM" id="MobiDB-lite"/>
    </source>
</evidence>
<evidence type="ECO:0000313" key="4">
    <source>
        <dbReference type="EMBL" id="SCY76183.1"/>
    </source>
</evidence>
<name>A0A1G5IJK3_9RHOB</name>
<sequence>MDLKPLALALLLAAPAAADPLRLATWNPGLSREGPGLLLRDIEARDPQVMAAAQIIAVTAPDAILLTAFDWDLDGRALSAFAALLAEAGHPMPHLLAPRPNSGMPTGLDLDGDGRRGQPRDAQGYGRFTGHGGMALLSRLPLEAVTDHSGFLWRDLPGHRMPALPPEAAPLQRLSSTGHWDVTLRTPGAPLHLLAFAATPPAFEPRNIARNHDETAFWLGHLPSEPFAVIGNLNLDPADGAGDPAAFDRLLAHVQDPLPRSTRSPQPDGADAGQSGDPQLDTAEYPAPTGNLRLDYILPSLDVTVSGSGVLWPDPPDPLAELAAKASHRKLVWIDLELPAPAEAARN</sequence>
<dbReference type="GO" id="GO:0004519">
    <property type="term" value="F:endonuclease activity"/>
    <property type="evidence" value="ECO:0007669"/>
    <property type="project" value="UniProtKB-KW"/>
</dbReference>
<feature type="region of interest" description="Disordered" evidence="1">
    <location>
        <begin position="257"/>
        <end position="286"/>
    </location>
</feature>
<evidence type="ECO:0000259" key="3">
    <source>
        <dbReference type="Pfam" id="PF03372"/>
    </source>
</evidence>
<dbReference type="InterPro" id="IPR005135">
    <property type="entry name" value="Endo/exonuclease/phosphatase"/>
</dbReference>
<dbReference type="Gene3D" id="3.60.10.10">
    <property type="entry name" value="Endonuclease/exonuclease/phosphatase"/>
    <property type="match status" value="1"/>
</dbReference>
<dbReference type="OrthoDB" id="292013at2"/>
<dbReference type="GO" id="GO:0004527">
    <property type="term" value="F:exonuclease activity"/>
    <property type="evidence" value="ECO:0007669"/>
    <property type="project" value="UniProtKB-KW"/>
</dbReference>
<organism evidence="4 5">
    <name type="scientific">Paracoccus tibetensis</name>
    <dbReference type="NCBI Taxonomy" id="336292"/>
    <lineage>
        <taxon>Bacteria</taxon>
        <taxon>Pseudomonadati</taxon>
        <taxon>Pseudomonadota</taxon>
        <taxon>Alphaproteobacteria</taxon>
        <taxon>Rhodobacterales</taxon>
        <taxon>Paracoccaceae</taxon>
        <taxon>Paracoccus</taxon>
    </lineage>
</organism>
<keyword evidence="4" id="KW-0540">Nuclease</keyword>
<dbReference type="STRING" id="336292.SAMN05660710_02646"/>
<dbReference type="SUPFAM" id="SSF56219">
    <property type="entry name" value="DNase I-like"/>
    <property type="match status" value="1"/>
</dbReference>
<dbReference type="Proteomes" id="UP000199502">
    <property type="component" value="Unassembled WGS sequence"/>
</dbReference>
<reference evidence="4 5" key="1">
    <citation type="submission" date="2016-10" db="EMBL/GenBank/DDBJ databases">
        <authorList>
            <person name="de Groot N.N."/>
        </authorList>
    </citation>
    <scope>NUCLEOTIDE SEQUENCE [LARGE SCALE GENOMIC DNA]</scope>
    <source>
        <strain evidence="4 5">CGMCC 1.8925</strain>
    </source>
</reference>
<keyword evidence="2" id="KW-0732">Signal</keyword>
<accession>A0A1G5IJK3</accession>
<evidence type="ECO:0000256" key="2">
    <source>
        <dbReference type="SAM" id="SignalP"/>
    </source>
</evidence>
<evidence type="ECO:0000313" key="5">
    <source>
        <dbReference type="Proteomes" id="UP000199502"/>
    </source>
</evidence>
<protein>
    <submittedName>
        <fullName evidence="4">Endonuclease/Exonuclease/phosphatase family protein</fullName>
    </submittedName>
</protein>
<keyword evidence="4" id="KW-0255">Endonuclease</keyword>
<gene>
    <name evidence="4" type="ORF">SAMN05660710_02646</name>
</gene>
<keyword evidence="4" id="KW-0378">Hydrolase</keyword>
<dbReference type="InterPro" id="IPR036691">
    <property type="entry name" value="Endo/exonu/phosph_ase_sf"/>
</dbReference>
<dbReference type="AlphaFoldDB" id="A0A1G5IJK3"/>
<feature type="domain" description="Endonuclease/exonuclease/phosphatase" evidence="3">
    <location>
        <begin position="51"/>
        <end position="315"/>
    </location>
</feature>
<feature type="region of interest" description="Disordered" evidence="1">
    <location>
        <begin position="98"/>
        <end position="119"/>
    </location>
</feature>
<proteinExistence type="predicted"/>
<keyword evidence="4" id="KW-0269">Exonuclease</keyword>
<keyword evidence="5" id="KW-1185">Reference proteome</keyword>
<feature type="chain" id="PRO_5011585331" evidence="2">
    <location>
        <begin position="19"/>
        <end position="347"/>
    </location>
</feature>
<dbReference type="RefSeq" id="WP_090745352.1">
    <property type="nucleotide sequence ID" value="NZ_FMVT01000009.1"/>
</dbReference>
<dbReference type="EMBL" id="FMVT01000009">
    <property type="protein sequence ID" value="SCY76183.1"/>
    <property type="molecule type" value="Genomic_DNA"/>
</dbReference>